<feature type="region of interest" description="Disordered" evidence="1">
    <location>
        <begin position="141"/>
        <end position="165"/>
    </location>
</feature>
<evidence type="ECO:0000256" key="1">
    <source>
        <dbReference type="SAM" id="MobiDB-lite"/>
    </source>
</evidence>
<comment type="caution">
    <text evidence="3">The sequence shown here is derived from an EMBL/GenBank/DDBJ whole genome shotgun (WGS) entry which is preliminary data.</text>
</comment>
<dbReference type="AlphaFoldDB" id="A0A2N5VVN0"/>
<feature type="region of interest" description="Disordered" evidence="1">
    <location>
        <begin position="189"/>
        <end position="220"/>
    </location>
</feature>
<evidence type="ECO:0000313" key="4">
    <source>
        <dbReference type="Proteomes" id="UP000235388"/>
    </source>
</evidence>
<dbReference type="Proteomes" id="UP000235388">
    <property type="component" value="Unassembled WGS sequence"/>
</dbReference>
<protein>
    <submittedName>
        <fullName evidence="3">Uncharacterized protein</fullName>
    </submittedName>
</protein>
<evidence type="ECO:0000313" key="5">
    <source>
        <dbReference type="Proteomes" id="UP000235392"/>
    </source>
</evidence>
<dbReference type="EMBL" id="PGCJ01000052">
    <property type="protein sequence ID" value="PLW54039.1"/>
    <property type="molecule type" value="Genomic_DNA"/>
</dbReference>
<feature type="compositionally biased region" description="Basic and acidic residues" evidence="1">
    <location>
        <begin position="199"/>
        <end position="213"/>
    </location>
</feature>
<dbReference type="EMBL" id="PGCI01000640">
    <property type="protein sequence ID" value="PLW23202.1"/>
    <property type="molecule type" value="Genomic_DNA"/>
</dbReference>
<keyword evidence="4" id="KW-1185">Reference proteome</keyword>
<accession>A0A2N5VVN0</accession>
<feature type="compositionally biased region" description="Polar residues" evidence="1">
    <location>
        <begin position="189"/>
        <end position="198"/>
    </location>
</feature>
<name>A0A2N5VVN0_9BASI</name>
<sequence>MRMSPPKGLYRLQPPAARSVAATDVTSVYQTDVTSAAPTDTLCLCSNVSVGPADIKSVWATDVTSVASGRRKKGIPDGAIIIDLAESPERTSLPKSTYIVHPSTESSLFAHDEQWKLQRLETSEMQAEIAALTLFELSRPTSSANHHKAHHRDPETSDGNLLPPKKRFRTFTFDKNHLERQNEKNIIQDSTPIPISPTQDKHPTENMVPKEPHSTSSPEGNLREFNKEQIENSGFVHPMVDLTESREMKGDTSIRGASAQIATPLAFEHLKRVKKDAESDTNTIIESAHDLINYINERNSYPKLLKKQHILKSDIFEMSVQIADKLLFHHGKPIADSMTETLKQLRLIAESQAKHETDGGRAKYRRTITKSILAFTVLSISLMNEKEEEMDRVIHVILKELESLYNDIENDQHNAINKSRSWRSLSESFNDDNQRGREANLRAPTKKMGLAWQIVSLLMQEKAPRQLIQNPEDLPLFDNQRLTQAINKIILFSQFTPPPKVHHQAP</sequence>
<dbReference type="Proteomes" id="UP000235392">
    <property type="component" value="Unassembled WGS sequence"/>
</dbReference>
<gene>
    <name evidence="3" type="ORF">PCANC_09477</name>
    <name evidence="2" type="ORF">PCASD_14829</name>
</gene>
<organism evidence="3 4">
    <name type="scientific">Puccinia coronata f. sp. avenae</name>
    <dbReference type="NCBI Taxonomy" id="200324"/>
    <lineage>
        <taxon>Eukaryota</taxon>
        <taxon>Fungi</taxon>
        <taxon>Dikarya</taxon>
        <taxon>Basidiomycota</taxon>
        <taxon>Pucciniomycotina</taxon>
        <taxon>Pucciniomycetes</taxon>
        <taxon>Pucciniales</taxon>
        <taxon>Pucciniaceae</taxon>
        <taxon>Puccinia</taxon>
    </lineage>
</organism>
<reference evidence="4 5" key="1">
    <citation type="submission" date="2017-11" db="EMBL/GenBank/DDBJ databases">
        <title>De novo assembly and phasing of dikaryotic genomes from two isolates of Puccinia coronata f. sp. avenae, the causal agent of oat crown rust.</title>
        <authorList>
            <person name="Miller M.E."/>
            <person name="Zhang Y."/>
            <person name="Omidvar V."/>
            <person name="Sperschneider J."/>
            <person name="Schwessinger B."/>
            <person name="Raley C."/>
            <person name="Palmer J.M."/>
            <person name="Garnica D."/>
            <person name="Upadhyaya N."/>
            <person name="Rathjen J."/>
            <person name="Taylor J.M."/>
            <person name="Park R.F."/>
            <person name="Dodds P.N."/>
            <person name="Hirsch C.D."/>
            <person name="Kianian S.F."/>
            <person name="Figueroa M."/>
        </authorList>
    </citation>
    <scope>NUCLEOTIDE SEQUENCE [LARGE SCALE GENOMIC DNA]</scope>
    <source>
        <strain evidence="3">12NC29</strain>
        <strain evidence="2">12SD80</strain>
    </source>
</reference>
<proteinExistence type="predicted"/>
<dbReference type="OrthoDB" id="2831684at2759"/>
<evidence type="ECO:0000313" key="3">
    <source>
        <dbReference type="EMBL" id="PLW54039.1"/>
    </source>
</evidence>
<evidence type="ECO:0000313" key="2">
    <source>
        <dbReference type="EMBL" id="PLW23202.1"/>
    </source>
</evidence>